<proteinExistence type="predicted"/>
<feature type="region of interest" description="Disordered" evidence="1">
    <location>
        <begin position="743"/>
        <end position="803"/>
    </location>
</feature>
<feature type="region of interest" description="Disordered" evidence="1">
    <location>
        <begin position="1"/>
        <end position="23"/>
    </location>
</feature>
<feature type="compositionally biased region" description="Acidic residues" evidence="1">
    <location>
        <begin position="786"/>
        <end position="800"/>
    </location>
</feature>
<feature type="compositionally biased region" description="Acidic residues" evidence="1">
    <location>
        <begin position="225"/>
        <end position="239"/>
    </location>
</feature>
<feature type="region of interest" description="Disordered" evidence="1">
    <location>
        <begin position="452"/>
        <end position="481"/>
    </location>
</feature>
<feature type="compositionally biased region" description="Basic and acidic residues" evidence="1">
    <location>
        <begin position="259"/>
        <end position="268"/>
    </location>
</feature>
<protein>
    <recommendedName>
        <fullName evidence="3">Ankyrin repeat domain containing protein</fullName>
    </recommendedName>
</protein>
<dbReference type="KEGG" id="vg:36842480"/>
<feature type="compositionally biased region" description="Basic and acidic residues" evidence="1">
    <location>
        <begin position="394"/>
        <end position="403"/>
    </location>
</feature>
<evidence type="ECO:0000256" key="1">
    <source>
        <dbReference type="SAM" id="MobiDB-lite"/>
    </source>
</evidence>
<name>A0A2U7UBE4_9VIRU</name>
<feature type="region of interest" description="Disordered" evidence="1">
    <location>
        <begin position="502"/>
        <end position="541"/>
    </location>
</feature>
<feature type="compositionally biased region" description="Acidic residues" evidence="1">
    <location>
        <begin position="506"/>
        <end position="536"/>
    </location>
</feature>
<evidence type="ECO:0000313" key="2">
    <source>
        <dbReference type="EMBL" id="AVK75767.1"/>
    </source>
</evidence>
<feature type="region of interest" description="Disordered" evidence="1">
    <location>
        <begin position="681"/>
        <end position="704"/>
    </location>
</feature>
<dbReference type="GeneID" id="36842480"/>
<feature type="compositionally biased region" description="Low complexity" evidence="1">
    <location>
        <begin position="418"/>
        <end position="430"/>
    </location>
</feature>
<accession>A0A2U7UBE4</accession>
<feature type="region of interest" description="Disordered" evidence="1">
    <location>
        <begin position="212"/>
        <end position="293"/>
    </location>
</feature>
<feature type="compositionally biased region" description="Basic and acidic residues" evidence="1">
    <location>
        <begin position="464"/>
        <end position="474"/>
    </location>
</feature>
<organism evidence="2">
    <name type="scientific">Pandoravirus neocaledonia</name>
    <dbReference type="NCBI Taxonomy" id="2107708"/>
    <lineage>
        <taxon>Viruses</taxon>
        <taxon>Pandoravirus</taxon>
    </lineage>
</organism>
<feature type="compositionally biased region" description="Acidic residues" evidence="1">
    <location>
        <begin position="358"/>
        <end position="372"/>
    </location>
</feature>
<dbReference type="Proteomes" id="UP000249287">
    <property type="component" value="Segment"/>
</dbReference>
<evidence type="ECO:0008006" key="3">
    <source>
        <dbReference type="Google" id="ProtNLM"/>
    </source>
</evidence>
<sequence length="1062" mass="113419">MQDAPVAAHRAGGSDGGIDNSEGDVKVGVTQSVVVSLTDALPPEMLCKVVSFFRACPSQWMALLLTSRAVAAAARTVLDPASDHVRSGPNARAPTMAARLVAQYADAVPRVLDTYRCANASALLVEACRAGNIALVRTLIAERARWRVDVAYRHNRALLECVRLHSAVGVQLLLATGEVDPTDYPGAAHAGRCALHDGPACRRPDHPEPCGACARGQQHGPWSDSDTDGDDGDDGDYEAYIDMVDHSDPLADTDEDEDTAHGERDLWPRRRRAANNDDADQHADARPQSNVPHTGTIAVTAMVAPDGVDGDDDGDNHFGVDYDALFEHQVTGDNGDDHGAGVYGAVLRRRTSRRDAWSLDDDDQENDEDGDYEEHPQRGDRLTLDNGYESAGDGVDRGRDADIRGPSALRQTAHARRSVAASSPSSSRALRVAEDGPPRVDPYAHVYAEISRDGPFSDDDDNPDGGHIDGEHRLNVGSHALNTTTTTTTSATVIMATEAIYRDASGDDDGDDGDDGDGDDESGDESDDGSDDNGVVDDDRNREGAASWSMNAHATTATSEAHDGAPEPTPNGHALAIRRAHLAQCICRRGMAFAIVWIDSEGREIGGRVGNRAADPLWFLVCDDPSALVADGPLSFLMHGGRARDLTPSQGAAFVSPDREAQEDTGFMRDIDADNVPAHSTTAVARPSGNSAANETDTTNDLTRSNSALGKIAGLERDAIGSIETHAAVGGVVVSIADGHGHHGDGHCPDDTADHDDVDSTHGNHHHHHLDRPHTHNDRDDHGNDGNDDNDGNDANDDDDVASRRTVDIVARLSAVGDDYSAGVQPACTCESKGRVAYSRAMERWCPLFWAALMSVGVLGQLLGHMAAEPPETRRWACRFQDVLAMAASQIIVFSSASRMEALSDVHAAALDLALTSGGIDLALHGDFLVAFAADRGCSDVVEMLVEYDAVDAGAHGDLALRRALWRYVRLYRPIQGAGARLEPEERLNRMALYGATLIALAAAIGLDTGGMQPADAHMEPIDEGFVRSLARRVYPGLTPNDIGRLRLPPLRPHYPPPFTRP</sequence>
<feature type="compositionally biased region" description="Basic and acidic residues" evidence="1">
    <location>
        <begin position="743"/>
        <end position="752"/>
    </location>
</feature>
<feature type="compositionally biased region" description="Basic and acidic residues" evidence="1">
    <location>
        <begin position="373"/>
        <end position="383"/>
    </location>
</feature>
<reference evidence="2" key="1">
    <citation type="journal article" date="2018" name="Nat. Commun.">
        <title>Diversity and evolution of the emerging Pandoraviridae family.</title>
        <authorList>
            <person name="Legendre M."/>
            <person name="Fabre E."/>
            <person name="Poirot O."/>
            <person name="Jeudy S."/>
            <person name="Lartigue A."/>
            <person name="Alempic J.M."/>
            <person name="Beucher L."/>
            <person name="Philippe N."/>
            <person name="Bertaux L."/>
            <person name="Christo-Foroux E."/>
            <person name="Labadie K."/>
            <person name="Coute Y."/>
            <person name="Abergel C."/>
            <person name="Claverie J.M."/>
        </authorList>
    </citation>
    <scope>NUCLEOTIDE SEQUENCE [LARGE SCALE GENOMIC DNA]</scope>
    <source>
        <strain evidence="2">Neocaledonia</strain>
    </source>
</reference>
<gene>
    <name evidence="2" type="ORF">pneo_cds_160</name>
</gene>
<feature type="region of interest" description="Disordered" evidence="1">
    <location>
        <begin position="358"/>
        <end position="440"/>
    </location>
</feature>
<dbReference type="RefSeq" id="YP_009481770.1">
    <property type="nucleotide sequence ID" value="NC_037666.1"/>
</dbReference>
<dbReference type="EMBL" id="MG011690">
    <property type="protein sequence ID" value="AVK75767.1"/>
    <property type="molecule type" value="Genomic_DNA"/>
</dbReference>
<feature type="compositionally biased region" description="Basic and acidic residues" evidence="1">
    <location>
        <begin position="772"/>
        <end position="785"/>
    </location>
</feature>